<feature type="domain" description="Toprim" evidence="15">
    <location>
        <begin position="250"/>
        <end position="331"/>
    </location>
</feature>
<feature type="zinc finger region" description="CHC2-type" evidence="12 14">
    <location>
        <begin position="38"/>
        <end position="62"/>
    </location>
</feature>
<comment type="caution">
    <text evidence="16">The sequence shown here is derived from an EMBL/GenBank/DDBJ whole genome shotgun (WGS) entry which is preliminary data.</text>
</comment>
<keyword evidence="8 12" id="KW-0862">Zinc</keyword>
<dbReference type="InterPro" id="IPR006295">
    <property type="entry name" value="DNA_primase_DnaG"/>
</dbReference>
<dbReference type="InterPro" id="IPR013264">
    <property type="entry name" value="DNAG_N"/>
</dbReference>
<evidence type="ECO:0000256" key="1">
    <source>
        <dbReference type="ARBA" id="ARBA00022478"/>
    </source>
</evidence>
<dbReference type="Gene3D" id="3.90.980.10">
    <property type="entry name" value="DNA primase, catalytic core, N-terminal domain"/>
    <property type="match status" value="1"/>
</dbReference>
<dbReference type="SUPFAM" id="SSF56731">
    <property type="entry name" value="DNA primase core"/>
    <property type="match status" value="1"/>
</dbReference>
<evidence type="ECO:0000256" key="2">
    <source>
        <dbReference type="ARBA" id="ARBA00022515"/>
    </source>
</evidence>
<accession>A0A7Y2EBF9</accession>
<dbReference type="EC" id="2.7.7.101" evidence="12"/>
<evidence type="ECO:0000256" key="6">
    <source>
        <dbReference type="ARBA" id="ARBA00022723"/>
    </source>
</evidence>
<keyword evidence="5 12" id="KW-0235">DNA replication</keyword>
<evidence type="ECO:0000256" key="14">
    <source>
        <dbReference type="PIRSR" id="PIRSR002811-1"/>
    </source>
</evidence>
<dbReference type="Pfam" id="PF08275">
    <property type="entry name" value="DNAG_N"/>
    <property type="match status" value="1"/>
</dbReference>
<dbReference type="GO" id="GO:0008270">
    <property type="term" value="F:zinc ion binding"/>
    <property type="evidence" value="ECO:0007669"/>
    <property type="project" value="UniProtKB-UniRule"/>
</dbReference>
<evidence type="ECO:0000256" key="10">
    <source>
        <dbReference type="ARBA" id="ARBA00023125"/>
    </source>
</evidence>
<protein>
    <recommendedName>
        <fullName evidence="12 13">DNA primase</fullName>
        <ecNumber evidence="12">2.7.7.101</ecNumber>
    </recommendedName>
</protein>
<dbReference type="GO" id="GO:1990077">
    <property type="term" value="C:primosome complex"/>
    <property type="evidence" value="ECO:0007669"/>
    <property type="project" value="UniProtKB-KW"/>
</dbReference>
<dbReference type="Gene3D" id="3.40.1360.10">
    <property type="match status" value="1"/>
</dbReference>
<keyword evidence="4 12" id="KW-0548">Nucleotidyltransferase</keyword>
<dbReference type="InterPro" id="IPR006171">
    <property type="entry name" value="TOPRIM_dom"/>
</dbReference>
<evidence type="ECO:0000256" key="4">
    <source>
        <dbReference type="ARBA" id="ARBA00022695"/>
    </source>
</evidence>
<comment type="function">
    <text evidence="12 13">RNA polymerase that catalyzes the synthesis of short RNA molecules used as primers for DNA polymerase during DNA replication.</text>
</comment>
<evidence type="ECO:0000256" key="12">
    <source>
        <dbReference type="HAMAP-Rule" id="MF_00974"/>
    </source>
</evidence>
<comment type="similarity">
    <text evidence="12 13">Belongs to the DnaG primase family.</text>
</comment>
<name>A0A7Y2EBF9_UNCEI</name>
<dbReference type="NCBIfam" id="TIGR01391">
    <property type="entry name" value="dnaG"/>
    <property type="match status" value="1"/>
</dbReference>
<comment type="subunit">
    <text evidence="12">Monomer. Interacts with DnaB.</text>
</comment>
<sequence length="568" mass="63362">MTLAPDLIERIREATDIAAVIGEHVNLKRSGRTFKGLCPFHKEKTPSFIVNPDRQIFKCFGCGEGGDIYRFLMDFDKLSFPEAVQSLADRAGIIVPKSKWDGPQEESVYPVLAWAENHYQELLAGPGGAGATRYLKERGISDYVREKYGLGWVPDRWDTLLQAMGRRTTQAMLSRAGLVTKKDGGGYYDRFRGRVMIPIRSALGKTIGFGGRTIDGGEPKYLNSPETETFIKGKVLYGLSEAREALKEHGFAIVVEGYLDVFALVQGGFQNTIATCGTAFTVDQARVLKRYVDKVIIAFDGDKAGVRAAWKSAGIFLGEGLDVRILNLPAEDDPDSYIRREGPEAMSEKLSQSPTVVGFARDVLLGQLERREDLLKAFAYLGAKIEDPIRRRVLLQEAAESFRFNESVLVGESNRQRKPQATQRKMRPETQDRVGRLYLGRLIEGIEGFSEDLLVPEEAIMESELRHLYATWLSLWQSGDPDPKHTLLNDDANRSLTSALLAGDLPETDQMEQVTKRLRDRVVQAEGKKIQHAIRQAETRGDDAEVIRLSRELQSLRGGTGIPDQPQG</sequence>
<dbReference type="GO" id="GO:0003899">
    <property type="term" value="F:DNA-directed RNA polymerase activity"/>
    <property type="evidence" value="ECO:0007669"/>
    <property type="project" value="UniProtKB-UniRule"/>
</dbReference>
<comment type="cofactor">
    <cofactor evidence="12 13 14">
        <name>Zn(2+)</name>
        <dbReference type="ChEBI" id="CHEBI:29105"/>
    </cofactor>
    <text evidence="12 13 14">Binds 1 zinc ion per monomer.</text>
</comment>
<dbReference type="InterPro" id="IPR037068">
    <property type="entry name" value="DNA_primase_core_N_sf"/>
</dbReference>
<evidence type="ECO:0000313" key="17">
    <source>
        <dbReference type="Proteomes" id="UP000547674"/>
    </source>
</evidence>
<evidence type="ECO:0000256" key="8">
    <source>
        <dbReference type="ARBA" id="ARBA00022833"/>
    </source>
</evidence>
<dbReference type="SMART" id="SM00493">
    <property type="entry name" value="TOPRIM"/>
    <property type="match status" value="1"/>
</dbReference>
<evidence type="ECO:0000313" key="16">
    <source>
        <dbReference type="EMBL" id="NNF06870.1"/>
    </source>
</evidence>
<dbReference type="Pfam" id="PF13155">
    <property type="entry name" value="Toprim_2"/>
    <property type="match status" value="1"/>
</dbReference>
<dbReference type="GO" id="GO:0003677">
    <property type="term" value="F:DNA binding"/>
    <property type="evidence" value="ECO:0007669"/>
    <property type="project" value="UniProtKB-KW"/>
</dbReference>
<dbReference type="GO" id="GO:0000428">
    <property type="term" value="C:DNA-directed RNA polymerase complex"/>
    <property type="evidence" value="ECO:0007669"/>
    <property type="project" value="UniProtKB-KW"/>
</dbReference>
<evidence type="ECO:0000256" key="11">
    <source>
        <dbReference type="ARBA" id="ARBA00023163"/>
    </source>
</evidence>
<dbReference type="FunFam" id="3.90.580.10:FF:000001">
    <property type="entry name" value="DNA primase"/>
    <property type="match status" value="1"/>
</dbReference>
<dbReference type="GO" id="GO:0006269">
    <property type="term" value="P:DNA replication, synthesis of primer"/>
    <property type="evidence" value="ECO:0007669"/>
    <property type="project" value="UniProtKB-UniRule"/>
</dbReference>
<organism evidence="16 17">
    <name type="scientific">Eiseniibacteriota bacterium</name>
    <dbReference type="NCBI Taxonomy" id="2212470"/>
    <lineage>
        <taxon>Bacteria</taxon>
        <taxon>Candidatus Eiseniibacteriota</taxon>
    </lineage>
</organism>
<gene>
    <name evidence="12" type="primary">dnaG</name>
    <name evidence="16" type="ORF">HKN21_08920</name>
</gene>
<dbReference type="PIRSF" id="PIRSF002811">
    <property type="entry name" value="DnaG"/>
    <property type="match status" value="1"/>
</dbReference>
<dbReference type="InterPro" id="IPR050219">
    <property type="entry name" value="DnaG_primase"/>
</dbReference>
<dbReference type="FunFam" id="3.40.1360.10:FF:000002">
    <property type="entry name" value="DNA primase"/>
    <property type="match status" value="1"/>
</dbReference>
<evidence type="ECO:0000256" key="5">
    <source>
        <dbReference type="ARBA" id="ARBA00022705"/>
    </source>
</evidence>
<evidence type="ECO:0000256" key="3">
    <source>
        <dbReference type="ARBA" id="ARBA00022679"/>
    </source>
</evidence>
<dbReference type="HAMAP" id="MF_00974">
    <property type="entry name" value="DNA_primase_DnaG"/>
    <property type="match status" value="1"/>
</dbReference>
<dbReference type="PANTHER" id="PTHR30313">
    <property type="entry name" value="DNA PRIMASE"/>
    <property type="match status" value="1"/>
</dbReference>
<dbReference type="CDD" id="cd03364">
    <property type="entry name" value="TOPRIM_DnaG_primases"/>
    <property type="match status" value="1"/>
</dbReference>
<dbReference type="InterPro" id="IPR036977">
    <property type="entry name" value="DNA_primase_Znf_CHC2"/>
</dbReference>
<dbReference type="AlphaFoldDB" id="A0A7Y2EBF9"/>
<dbReference type="Gene3D" id="3.90.580.10">
    <property type="entry name" value="Zinc finger, CHC2-type domain"/>
    <property type="match status" value="1"/>
</dbReference>
<keyword evidence="11 12" id="KW-0804">Transcription</keyword>
<keyword evidence="1 12" id="KW-0240">DNA-directed RNA polymerase</keyword>
<keyword evidence="10 12" id="KW-0238">DNA-binding</keyword>
<evidence type="ECO:0000256" key="7">
    <source>
        <dbReference type="ARBA" id="ARBA00022771"/>
    </source>
</evidence>
<dbReference type="InterPro" id="IPR030846">
    <property type="entry name" value="DnaG_bac"/>
</dbReference>
<reference evidence="16 17" key="1">
    <citation type="submission" date="2020-03" db="EMBL/GenBank/DDBJ databases">
        <title>Metabolic flexibility allows generalist bacteria to become dominant in a frequently disturbed ecosystem.</title>
        <authorList>
            <person name="Chen Y.-J."/>
            <person name="Leung P.M."/>
            <person name="Bay S.K."/>
            <person name="Hugenholtz P."/>
            <person name="Kessler A.J."/>
            <person name="Shelley G."/>
            <person name="Waite D.W."/>
            <person name="Cook P.L."/>
            <person name="Greening C."/>
        </authorList>
    </citation>
    <scope>NUCLEOTIDE SEQUENCE [LARGE SCALE GENOMIC DNA]</scope>
    <source>
        <strain evidence="16">SS_bin_28</strain>
    </source>
</reference>
<evidence type="ECO:0000256" key="9">
    <source>
        <dbReference type="ARBA" id="ARBA00022842"/>
    </source>
</evidence>
<keyword evidence="6 12" id="KW-0479">Metal-binding</keyword>
<proteinExistence type="inferred from homology"/>
<comment type="catalytic activity">
    <reaction evidence="12">
        <text>ssDNA + n NTP = ssDNA/pppN(pN)n-1 hybrid + (n-1) diphosphate.</text>
        <dbReference type="EC" id="2.7.7.101"/>
    </reaction>
</comment>
<dbReference type="InterPro" id="IPR034151">
    <property type="entry name" value="TOPRIM_DnaG_bac"/>
</dbReference>
<evidence type="ECO:0000259" key="15">
    <source>
        <dbReference type="PROSITE" id="PS50880"/>
    </source>
</evidence>
<dbReference type="PANTHER" id="PTHR30313:SF2">
    <property type="entry name" value="DNA PRIMASE"/>
    <property type="match status" value="1"/>
</dbReference>
<keyword evidence="7 12" id="KW-0863">Zinc-finger</keyword>
<keyword evidence="2 12" id="KW-0639">Primosome</keyword>
<comment type="domain">
    <text evidence="12">Contains an N-terminal zinc-binding domain, a central core domain that contains the primase activity, and a C-terminal DnaB-binding domain.</text>
</comment>
<dbReference type="SMART" id="SM00400">
    <property type="entry name" value="ZnF_CHCC"/>
    <property type="match status" value="1"/>
</dbReference>
<dbReference type="Proteomes" id="UP000547674">
    <property type="component" value="Unassembled WGS sequence"/>
</dbReference>
<dbReference type="Pfam" id="PF01807">
    <property type="entry name" value="Zn_ribbon_DnaG"/>
    <property type="match status" value="1"/>
</dbReference>
<keyword evidence="3 12" id="KW-0808">Transferase</keyword>
<dbReference type="EMBL" id="JABDJR010000354">
    <property type="protein sequence ID" value="NNF06870.1"/>
    <property type="molecule type" value="Genomic_DNA"/>
</dbReference>
<dbReference type="SUPFAM" id="SSF57783">
    <property type="entry name" value="Zinc beta-ribbon"/>
    <property type="match status" value="1"/>
</dbReference>
<dbReference type="GO" id="GO:0005737">
    <property type="term" value="C:cytoplasm"/>
    <property type="evidence" value="ECO:0007669"/>
    <property type="project" value="TreeGrafter"/>
</dbReference>
<dbReference type="InterPro" id="IPR002694">
    <property type="entry name" value="Znf_CHC2"/>
</dbReference>
<keyword evidence="9" id="KW-0460">Magnesium</keyword>
<evidence type="ECO:0000256" key="13">
    <source>
        <dbReference type="PIRNR" id="PIRNR002811"/>
    </source>
</evidence>
<dbReference type="PROSITE" id="PS50880">
    <property type="entry name" value="TOPRIM"/>
    <property type="match status" value="1"/>
</dbReference>